<dbReference type="InterPro" id="IPR005202">
    <property type="entry name" value="TF_GRAS"/>
</dbReference>
<evidence type="ECO:0000256" key="2">
    <source>
        <dbReference type="ARBA" id="ARBA00023163"/>
    </source>
</evidence>
<evidence type="ECO:0000313" key="6">
    <source>
        <dbReference type="Proteomes" id="UP000324897"/>
    </source>
</evidence>
<gene>
    <name evidence="5" type="ORF">EJB05_48235</name>
</gene>
<dbReference type="Gramene" id="TVU05084">
    <property type="protein sequence ID" value="TVU05084"/>
    <property type="gene ID" value="EJB05_48235"/>
</dbReference>
<proteinExistence type="inferred from homology"/>
<keyword evidence="6" id="KW-1185">Reference proteome</keyword>
<feature type="region of interest" description="SAW" evidence="3">
    <location>
        <begin position="57"/>
        <end position="129"/>
    </location>
</feature>
<evidence type="ECO:0000313" key="5">
    <source>
        <dbReference type="EMBL" id="TVU05084.1"/>
    </source>
</evidence>
<keyword evidence="2" id="KW-0804">Transcription</keyword>
<protein>
    <submittedName>
        <fullName evidence="5">Uncharacterized protein</fullName>
    </submittedName>
</protein>
<dbReference type="AlphaFoldDB" id="A0A5J9T1F3"/>
<comment type="caution">
    <text evidence="5">The sequence shown here is derived from an EMBL/GenBank/DDBJ whole genome shotgun (WGS) entry which is preliminary data.</text>
</comment>
<reference evidence="5 6" key="1">
    <citation type="journal article" date="2019" name="Sci. Rep.">
        <title>A high-quality genome of Eragrostis curvula grass provides insights into Poaceae evolution and supports new strategies to enhance forage quality.</title>
        <authorList>
            <person name="Carballo J."/>
            <person name="Santos B.A.C.M."/>
            <person name="Zappacosta D."/>
            <person name="Garbus I."/>
            <person name="Selva J.P."/>
            <person name="Gallo C.A."/>
            <person name="Diaz A."/>
            <person name="Albertini E."/>
            <person name="Caccamo M."/>
            <person name="Echenique V."/>
        </authorList>
    </citation>
    <scope>NUCLEOTIDE SEQUENCE [LARGE SCALE GENOMIC DNA]</scope>
    <source>
        <strain evidence="6">cv. Victoria</strain>
        <tissue evidence="5">Leaf</tissue>
    </source>
</reference>
<evidence type="ECO:0000256" key="1">
    <source>
        <dbReference type="ARBA" id="ARBA00023015"/>
    </source>
</evidence>
<organism evidence="5 6">
    <name type="scientific">Eragrostis curvula</name>
    <name type="common">weeping love grass</name>
    <dbReference type="NCBI Taxonomy" id="38414"/>
    <lineage>
        <taxon>Eukaryota</taxon>
        <taxon>Viridiplantae</taxon>
        <taxon>Streptophyta</taxon>
        <taxon>Embryophyta</taxon>
        <taxon>Tracheophyta</taxon>
        <taxon>Spermatophyta</taxon>
        <taxon>Magnoliopsida</taxon>
        <taxon>Liliopsida</taxon>
        <taxon>Poales</taxon>
        <taxon>Poaceae</taxon>
        <taxon>PACMAD clade</taxon>
        <taxon>Chloridoideae</taxon>
        <taxon>Eragrostideae</taxon>
        <taxon>Eragrostidinae</taxon>
        <taxon>Eragrostis</taxon>
    </lineage>
</organism>
<feature type="non-terminal residue" evidence="5">
    <location>
        <position position="1"/>
    </location>
</feature>
<comment type="similarity">
    <text evidence="3">Belongs to the GRAS family.</text>
</comment>
<name>A0A5J9T1F3_9POAL</name>
<evidence type="ECO:0000256" key="3">
    <source>
        <dbReference type="PROSITE-ProRule" id="PRU01191"/>
    </source>
</evidence>
<dbReference type="Proteomes" id="UP000324897">
    <property type="component" value="Unassembled WGS sequence"/>
</dbReference>
<evidence type="ECO:0000256" key="4">
    <source>
        <dbReference type="SAM" id="MobiDB-lite"/>
    </source>
</evidence>
<dbReference type="EMBL" id="RWGY01000051">
    <property type="protein sequence ID" value="TVU05084.1"/>
    <property type="molecule type" value="Genomic_DNA"/>
</dbReference>
<dbReference type="Pfam" id="PF03514">
    <property type="entry name" value="GRAS"/>
    <property type="match status" value="1"/>
</dbReference>
<comment type="caution">
    <text evidence="3">Lacks conserved residue(s) required for the propagation of feature annotation.</text>
</comment>
<sequence>HEDDLNSGRWEARFARALRYYAAAFDAVDAAGLADASPARAKAAEMVGAGDLRNAVVFEGANLFERHETFAGWRRRMEDCGFRNAGIGDQGGDGRMFAPGNYNVQAQGDGEFLTLLWSLRPYHSVPAPVFGGAVHTWAAAPLNLHMPGPTEKKGSQAGQPGAPHLQLQMHTIDEILPTRRLSF</sequence>
<keyword evidence="1" id="KW-0805">Transcription regulation</keyword>
<accession>A0A5J9T1F3</accession>
<dbReference type="PROSITE" id="PS50985">
    <property type="entry name" value="GRAS"/>
    <property type="match status" value="1"/>
</dbReference>
<feature type="region of interest" description="Disordered" evidence="4">
    <location>
        <begin position="146"/>
        <end position="167"/>
    </location>
</feature>